<accession>A0ABQ4ZWG6</accession>
<reference evidence="1" key="2">
    <citation type="submission" date="2022-01" db="EMBL/GenBank/DDBJ databases">
        <authorList>
            <person name="Yamashiro T."/>
            <person name="Shiraishi A."/>
            <person name="Satake H."/>
            <person name="Nakayama K."/>
        </authorList>
    </citation>
    <scope>NUCLEOTIDE SEQUENCE</scope>
</reference>
<name>A0ABQ4ZWG6_9ASTR</name>
<sequence length="111" mass="12225">MDRPPPFPMTVGNHKLRNDKAPSEERGVVMLRFSNMDFCGFAKVQFLLGHEIESEGIQLWIPAKIESIKIVASPKVTNGDSYNFLSAPIPCLSGGEVEDFIGILDASKKGF</sequence>
<gene>
    <name evidence="1" type="ORF">Tco_0800066</name>
</gene>
<keyword evidence="2" id="KW-1185">Reference proteome</keyword>
<evidence type="ECO:0000313" key="1">
    <source>
        <dbReference type="EMBL" id="GJS93098.1"/>
    </source>
</evidence>
<proteinExistence type="predicted"/>
<dbReference type="EMBL" id="BQNB010011630">
    <property type="protein sequence ID" value="GJS93098.1"/>
    <property type="molecule type" value="Genomic_DNA"/>
</dbReference>
<evidence type="ECO:0000313" key="2">
    <source>
        <dbReference type="Proteomes" id="UP001151760"/>
    </source>
</evidence>
<protein>
    <submittedName>
        <fullName evidence="1">Uncharacterized protein</fullName>
    </submittedName>
</protein>
<organism evidence="1 2">
    <name type="scientific">Tanacetum coccineum</name>
    <dbReference type="NCBI Taxonomy" id="301880"/>
    <lineage>
        <taxon>Eukaryota</taxon>
        <taxon>Viridiplantae</taxon>
        <taxon>Streptophyta</taxon>
        <taxon>Embryophyta</taxon>
        <taxon>Tracheophyta</taxon>
        <taxon>Spermatophyta</taxon>
        <taxon>Magnoliopsida</taxon>
        <taxon>eudicotyledons</taxon>
        <taxon>Gunneridae</taxon>
        <taxon>Pentapetalae</taxon>
        <taxon>asterids</taxon>
        <taxon>campanulids</taxon>
        <taxon>Asterales</taxon>
        <taxon>Asteraceae</taxon>
        <taxon>Asteroideae</taxon>
        <taxon>Anthemideae</taxon>
        <taxon>Anthemidinae</taxon>
        <taxon>Tanacetum</taxon>
    </lineage>
</organism>
<comment type="caution">
    <text evidence="1">The sequence shown here is derived from an EMBL/GenBank/DDBJ whole genome shotgun (WGS) entry which is preliminary data.</text>
</comment>
<reference evidence="1" key="1">
    <citation type="journal article" date="2022" name="Int. J. Mol. Sci.">
        <title>Draft Genome of Tanacetum Coccineum: Genomic Comparison of Closely Related Tanacetum-Family Plants.</title>
        <authorList>
            <person name="Yamashiro T."/>
            <person name="Shiraishi A."/>
            <person name="Nakayama K."/>
            <person name="Satake H."/>
        </authorList>
    </citation>
    <scope>NUCLEOTIDE SEQUENCE</scope>
</reference>
<dbReference type="Proteomes" id="UP001151760">
    <property type="component" value="Unassembled WGS sequence"/>
</dbReference>